<dbReference type="SUPFAM" id="SSF53474">
    <property type="entry name" value="alpha/beta-Hydrolases"/>
    <property type="match status" value="1"/>
</dbReference>
<dbReference type="EMBL" id="NHZO01000070">
    <property type="protein sequence ID" value="PHQ52967.1"/>
    <property type="molecule type" value="Genomic_DNA"/>
</dbReference>
<protein>
    <submittedName>
        <fullName evidence="5">Aminopeptidase</fullName>
    </submittedName>
</protein>
<feature type="signal peptide" evidence="4">
    <location>
        <begin position="1"/>
        <end position="29"/>
    </location>
</feature>
<sequence length="444" mass="49300">MRNTTPRRPRKTLLLAALACLLGAGPVHPARAHTADDDIRARVEAVPGMRVIEEESAPPGYRSFTLGFRQPVDHRHPAAGTFEQKLRLLHRSAERPVVVYNSGYALGKAAPGRTEPAELLDGNQLSVEHRFFGDSRPSPVDWSKLDIWQAASDQHDLVQALKKVYRTPWISTGGSKGGMATVYHRRFYPHDVDGSVVYSAPDNVDDRDDSAYDAFVERLGTPACREALKSAQREVLTRREAMAARYARWAEGAGLTFRTVGSADRALELAVLRVPLMFWEYGDESRCAKVPGPSAPDDDVYAWLDDVSGLKLYTDQSLEAYQPYFYQLGTQLGYAQFAAPHLAGLLRHPGVQEVRTYVPRDVPLRFQPQAMNDVDQWVRRHGSRLLFVYGGNDPASAEPFRLGGGSRDSAVFVAPATNHRARIAGLRPEDAARATASLRRWASR</sequence>
<dbReference type="PANTHER" id="PTHR11010:SF38">
    <property type="entry name" value="LYSOSOMAL PRO-X CARBOXYPEPTIDASE"/>
    <property type="match status" value="1"/>
</dbReference>
<keyword evidence="5" id="KW-0031">Aminopeptidase</keyword>
<dbReference type="OrthoDB" id="3979391at2"/>
<dbReference type="GO" id="GO:0006508">
    <property type="term" value="P:proteolysis"/>
    <property type="evidence" value="ECO:0007669"/>
    <property type="project" value="UniProtKB-KW"/>
</dbReference>
<evidence type="ECO:0000256" key="2">
    <source>
        <dbReference type="ARBA" id="ARBA00022729"/>
    </source>
</evidence>
<keyword evidence="3" id="KW-0378">Hydrolase</keyword>
<evidence type="ECO:0000313" key="6">
    <source>
        <dbReference type="Proteomes" id="UP000222531"/>
    </source>
</evidence>
<evidence type="ECO:0000256" key="3">
    <source>
        <dbReference type="ARBA" id="ARBA00022801"/>
    </source>
</evidence>
<dbReference type="InterPro" id="IPR008761">
    <property type="entry name" value="Peptidase_S37"/>
</dbReference>
<dbReference type="Proteomes" id="UP000222531">
    <property type="component" value="Unassembled WGS sequence"/>
</dbReference>
<name>A0A2G1XP02_STRCJ</name>
<accession>A0A2G1XP02</accession>
<dbReference type="GO" id="GO:0008239">
    <property type="term" value="F:dipeptidyl-peptidase activity"/>
    <property type="evidence" value="ECO:0007669"/>
    <property type="project" value="TreeGrafter"/>
</dbReference>
<dbReference type="AlphaFoldDB" id="A0A2G1XP02"/>
<evidence type="ECO:0000313" key="5">
    <source>
        <dbReference type="EMBL" id="PHQ52967.1"/>
    </source>
</evidence>
<keyword evidence="6" id="KW-1185">Reference proteome</keyword>
<feature type="chain" id="PRO_5044381105" evidence="4">
    <location>
        <begin position="30"/>
        <end position="444"/>
    </location>
</feature>
<comment type="caution">
    <text evidence="5">The sequence shown here is derived from an EMBL/GenBank/DDBJ whole genome shotgun (WGS) entry which is preliminary data.</text>
</comment>
<keyword evidence="2 4" id="KW-0732">Signal</keyword>
<organism evidence="5 6">
    <name type="scientific">Streptomyces cinnamoneus</name>
    <name type="common">Streptoverticillium cinnamoneum</name>
    <dbReference type="NCBI Taxonomy" id="53446"/>
    <lineage>
        <taxon>Bacteria</taxon>
        <taxon>Bacillati</taxon>
        <taxon>Actinomycetota</taxon>
        <taxon>Actinomycetes</taxon>
        <taxon>Kitasatosporales</taxon>
        <taxon>Streptomycetaceae</taxon>
        <taxon>Streptomyces</taxon>
        <taxon>Streptomyces cinnamoneus group</taxon>
    </lineage>
</organism>
<dbReference type="Gene3D" id="3.40.50.1820">
    <property type="entry name" value="alpha/beta hydrolase"/>
    <property type="match status" value="1"/>
</dbReference>
<dbReference type="GO" id="GO:0004177">
    <property type="term" value="F:aminopeptidase activity"/>
    <property type="evidence" value="ECO:0007669"/>
    <property type="project" value="UniProtKB-KW"/>
</dbReference>
<dbReference type="ESTHER" id="strcj-a0a2g1xp02">
    <property type="family name" value="Peptidase_S37"/>
</dbReference>
<reference evidence="5 6" key="1">
    <citation type="journal article" date="2017" name="Biochemistry">
        <title>Identification of the Biosynthetic Pathway for the Antibiotic Bicyclomycin.</title>
        <authorList>
            <person name="Patteson J."/>
            <person name="Cai W."/>
            <person name="Johnson R.A."/>
            <person name="Santa Maria K."/>
            <person name="Li B."/>
        </authorList>
    </citation>
    <scope>NUCLEOTIDE SEQUENCE [LARGE SCALE GENOMIC DNA]</scope>
    <source>
        <strain evidence="5 6">ATCC 21532</strain>
    </source>
</reference>
<dbReference type="Pfam" id="PF05576">
    <property type="entry name" value="Peptidase_S37"/>
    <property type="match status" value="1"/>
</dbReference>
<keyword evidence="1" id="KW-0645">Protease</keyword>
<dbReference type="PANTHER" id="PTHR11010">
    <property type="entry name" value="PROTEASE S28 PRO-X CARBOXYPEPTIDASE-RELATED"/>
    <property type="match status" value="1"/>
</dbReference>
<proteinExistence type="predicted"/>
<gene>
    <name evidence="5" type="ORF">BLA24_04665</name>
</gene>
<evidence type="ECO:0000256" key="4">
    <source>
        <dbReference type="SAM" id="SignalP"/>
    </source>
</evidence>
<evidence type="ECO:0000256" key="1">
    <source>
        <dbReference type="ARBA" id="ARBA00022670"/>
    </source>
</evidence>
<dbReference type="InterPro" id="IPR029058">
    <property type="entry name" value="AB_hydrolase_fold"/>
</dbReference>
<dbReference type="RefSeq" id="WP_099197987.1">
    <property type="nucleotide sequence ID" value="NZ_JBIRXA010000007.1"/>
</dbReference>